<keyword evidence="4" id="KW-0233">DNA recombination</keyword>
<evidence type="ECO:0000256" key="4">
    <source>
        <dbReference type="ARBA" id="ARBA00023172"/>
    </source>
</evidence>
<keyword evidence="3 5" id="KW-0175">Coiled coil</keyword>
<comment type="similarity">
    <text evidence="2">Belongs to the RmuC family.</text>
</comment>
<protein>
    <recommendedName>
        <fullName evidence="9">RmuC-domain protein</fullName>
    </recommendedName>
</protein>
<dbReference type="AlphaFoldDB" id="A0A0G1XM22"/>
<feature type="coiled-coil region" evidence="5">
    <location>
        <begin position="293"/>
        <end position="327"/>
    </location>
</feature>
<dbReference type="PANTHER" id="PTHR30563:SF0">
    <property type="entry name" value="DNA RECOMBINATION PROTEIN RMUC"/>
    <property type="match status" value="1"/>
</dbReference>
<sequence>MANEIIYIIILTMILVGVVVFFISRRRLPPSDQANTQLLSLINDLRREIQDSTSSQRKEVEGKLDLMHDRMIKNMQDSSSALQKHFQHSFGVFRDVTERLTQLDETNKQVLGFSEQLQSLENILKNPKQRGILGEYWLESLLGQVLSPNGYQMQYPLGVDETTGQNLIPDAVLFVKDLLIPIDAKFSLENYNRVSQETDPEKRELLEKEFKSDVKMRIDETSKYIQPQKGTTNFAFMFVPAEGVYHNLITQNVGAVKVNTRNLIEYAFEKGVMIVSPTSFFAYLQTVLLGLKALQIEDSVKDIQKQAENLMRHMKAYENHHNRLGKQLETTIRTYTNSSQELKKIDKDIYRITEGSAGKEMDPLELAMPTQEE</sequence>
<keyword evidence="6" id="KW-1133">Transmembrane helix</keyword>
<accession>A0A0G1XM22</accession>
<dbReference type="Proteomes" id="UP000034054">
    <property type="component" value="Unassembled WGS sequence"/>
</dbReference>
<evidence type="ECO:0000256" key="3">
    <source>
        <dbReference type="ARBA" id="ARBA00023054"/>
    </source>
</evidence>
<reference evidence="7 8" key="1">
    <citation type="journal article" date="2015" name="Nature">
        <title>rRNA introns, odd ribosomes, and small enigmatic genomes across a large radiation of phyla.</title>
        <authorList>
            <person name="Brown C.T."/>
            <person name="Hug L.A."/>
            <person name="Thomas B.C."/>
            <person name="Sharon I."/>
            <person name="Castelle C.J."/>
            <person name="Singh A."/>
            <person name="Wilkins M.J."/>
            <person name="Williams K.H."/>
            <person name="Banfield J.F."/>
        </authorList>
    </citation>
    <scope>NUCLEOTIDE SEQUENCE [LARGE SCALE GENOMIC DNA]</scope>
</reference>
<comment type="caution">
    <text evidence="7">The sequence shown here is derived from an EMBL/GenBank/DDBJ whole genome shotgun (WGS) entry which is preliminary data.</text>
</comment>
<dbReference type="GO" id="GO:0006310">
    <property type="term" value="P:DNA recombination"/>
    <property type="evidence" value="ECO:0007669"/>
    <property type="project" value="UniProtKB-KW"/>
</dbReference>
<evidence type="ECO:0000256" key="2">
    <source>
        <dbReference type="ARBA" id="ARBA00009840"/>
    </source>
</evidence>
<evidence type="ECO:0008006" key="9">
    <source>
        <dbReference type="Google" id="ProtNLM"/>
    </source>
</evidence>
<organism evidence="7 8">
    <name type="scientific">Candidatus Uhrbacteria bacterium GW2011_GWA2_52_8d</name>
    <dbReference type="NCBI Taxonomy" id="1618979"/>
    <lineage>
        <taxon>Bacteria</taxon>
        <taxon>Candidatus Uhriibacteriota</taxon>
    </lineage>
</organism>
<name>A0A0G1XM22_9BACT</name>
<dbReference type="InterPro" id="IPR003798">
    <property type="entry name" value="DNA_recombination_RmuC"/>
</dbReference>
<keyword evidence="6" id="KW-0472">Membrane</keyword>
<dbReference type="EMBL" id="LCRH01000046">
    <property type="protein sequence ID" value="KKW31920.1"/>
    <property type="molecule type" value="Genomic_DNA"/>
</dbReference>
<evidence type="ECO:0000256" key="6">
    <source>
        <dbReference type="SAM" id="Phobius"/>
    </source>
</evidence>
<evidence type="ECO:0000313" key="7">
    <source>
        <dbReference type="EMBL" id="KKW31920.1"/>
    </source>
</evidence>
<proteinExistence type="inferred from homology"/>
<evidence type="ECO:0000313" key="8">
    <source>
        <dbReference type="Proteomes" id="UP000034054"/>
    </source>
</evidence>
<keyword evidence="6" id="KW-0812">Transmembrane</keyword>
<feature type="transmembrane region" description="Helical" evidence="6">
    <location>
        <begin position="6"/>
        <end position="23"/>
    </location>
</feature>
<evidence type="ECO:0000256" key="5">
    <source>
        <dbReference type="SAM" id="Coils"/>
    </source>
</evidence>
<evidence type="ECO:0000256" key="1">
    <source>
        <dbReference type="ARBA" id="ARBA00003416"/>
    </source>
</evidence>
<gene>
    <name evidence="7" type="ORF">UY76_C0046G0004</name>
</gene>
<dbReference type="Pfam" id="PF02646">
    <property type="entry name" value="RmuC"/>
    <property type="match status" value="1"/>
</dbReference>
<dbReference type="PANTHER" id="PTHR30563">
    <property type="entry name" value="DNA RECOMBINATION PROTEIN RMUC"/>
    <property type="match status" value="1"/>
</dbReference>
<comment type="function">
    <text evidence="1">Involved in DNA recombination.</text>
</comment>